<name>A0A345GTP2_9CAUD</name>
<dbReference type="EMBL" id="MH536811">
    <property type="protein sequence ID" value="AXG66314.1"/>
    <property type="molecule type" value="Genomic_DNA"/>
</dbReference>
<dbReference type="GeneID" id="55609373"/>
<evidence type="ECO:0000313" key="1">
    <source>
        <dbReference type="EMBL" id="AXG66314.1"/>
    </source>
</evidence>
<keyword evidence="2" id="KW-1185">Reference proteome</keyword>
<organism evidence="1 2">
    <name type="scientific">Streptomyces phage Annadreamy</name>
    <dbReference type="NCBI Taxonomy" id="2250335"/>
    <lineage>
        <taxon>Viruses</taxon>
        <taxon>Duplodnaviria</taxon>
        <taxon>Heunggongvirae</taxon>
        <taxon>Uroviricota</taxon>
        <taxon>Caudoviricetes</taxon>
        <taxon>Stanwilliamsviridae</taxon>
        <taxon>Loccivirinae</taxon>
        <taxon>Annadreamyvirus</taxon>
        <taxon>Annadreamyvirus annadreamy</taxon>
    </lineage>
</organism>
<proteinExistence type="predicted"/>
<protein>
    <submittedName>
        <fullName evidence="1">Uncharacterized protein</fullName>
    </submittedName>
</protein>
<reference evidence="1 2" key="1">
    <citation type="submission" date="2018-06" db="EMBL/GenBank/DDBJ databases">
        <authorList>
            <person name="Moussa A."/>
            <person name="Couoh J.M."/>
            <person name="Harbem L."/>
            <person name="Okocha J.C."/>
            <person name="Taylor D."/>
            <person name="Teutsch A.B."/>
            <person name="Smith B.R."/>
            <person name="Suri N."/>
            <person name="Layton S.R."/>
            <person name="Kim T."/>
            <person name="Hughes L.E."/>
            <person name="Garlena R.A."/>
            <person name="Russell D.A."/>
            <person name="Pope W.H."/>
            <person name="Jacobs-Sera D."/>
            <person name="Hatfull G.F."/>
        </authorList>
    </citation>
    <scope>NUCLEOTIDE SEQUENCE [LARGE SCALE GENOMIC DNA]</scope>
</reference>
<dbReference type="Proteomes" id="UP000259354">
    <property type="component" value="Segment"/>
</dbReference>
<accession>A0A345GTP2</accession>
<evidence type="ECO:0000313" key="2">
    <source>
        <dbReference type="Proteomes" id="UP000259354"/>
    </source>
</evidence>
<gene>
    <name evidence="1" type="primary">231</name>
    <name evidence="1" type="ORF">SEA_ANNADREAMY_231</name>
</gene>
<dbReference type="KEGG" id="vg:55609373"/>
<sequence>MARMMAKSRWKREGWRFCCKGHDPNWYVKGGQRAKEKRQWRKES</sequence>
<dbReference type="RefSeq" id="YP_009839165.1">
    <property type="nucleotide sequence ID" value="NC_048719.1"/>
</dbReference>